<evidence type="ECO:0000256" key="8">
    <source>
        <dbReference type="ARBA" id="ARBA00023136"/>
    </source>
</evidence>
<evidence type="ECO:0000256" key="10">
    <source>
        <dbReference type="SAM" id="Phobius"/>
    </source>
</evidence>
<dbReference type="Proteomes" id="UP000293902">
    <property type="component" value="Chromosome"/>
</dbReference>
<protein>
    <submittedName>
        <fullName evidence="14">HlyD family type I secretion periplasmic adaptor subunit</fullName>
    </submittedName>
</protein>
<evidence type="ECO:0000259" key="11">
    <source>
        <dbReference type="Pfam" id="PF25994"/>
    </source>
</evidence>
<dbReference type="InterPro" id="IPR010129">
    <property type="entry name" value="T1SS_HlyD"/>
</dbReference>
<feature type="domain" description="AprE-like beta-barrel" evidence="12">
    <location>
        <begin position="350"/>
        <end position="439"/>
    </location>
</feature>
<evidence type="ECO:0000313" key="14">
    <source>
        <dbReference type="EMBL" id="RAM01374.1"/>
    </source>
</evidence>
<dbReference type="RefSeq" id="WP_111957819.1">
    <property type="nucleotide sequence ID" value="NZ_CP036313.1"/>
</dbReference>
<reference evidence="14 15" key="1">
    <citation type="submission" date="2018-06" db="EMBL/GenBank/DDBJ databases">
        <title>Complete Genome Sequence of Desulfobacter hydrogenophilus (DSM3380).</title>
        <authorList>
            <person name="Marietou A."/>
            <person name="Schreiber L."/>
            <person name="Marshall I."/>
            <person name="Jorgensen B."/>
        </authorList>
    </citation>
    <scope>NUCLEOTIDE SEQUENCE [LARGE SCALE GENOMIC DNA]</scope>
    <source>
        <strain evidence="14 15">DSM 3380</strain>
    </source>
</reference>
<comment type="similarity">
    <text evidence="2">Belongs to the membrane fusion protein (MFP) (TC 8.A.1) family.</text>
</comment>
<dbReference type="SUPFAM" id="SSF111369">
    <property type="entry name" value="HlyD-like secretion proteins"/>
    <property type="match status" value="1"/>
</dbReference>
<dbReference type="InterPro" id="IPR058982">
    <property type="entry name" value="Beta-barrel_AprE"/>
</dbReference>
<keyword evidence="6 10" id="KW-0812">Transmembrane</keyword>
<dbReference type="NCBIfam" id="TIGR01843">
    <property type="entry name" value="type_I_hlyD"/>
    <property type="match status" value="1"/>
</dbReference>
<keyword evidence="4" id="KW-1003">Cell membrane</keyword>
<proteinExistence type="inferred from homology"/>
<dbReference type="PRINTS" id="PR01490">
    <property type="entry name" value="RTXTOXIND"/>
</dbReference>
<dbReference type="EMBL" id="CP036313">
    <property type="protein sequence ID" value="QBH14866.1"/>
    <property type="molecule type" value="Genomic_DNA"/>
</dbReference>
<dbReference type="PANTHER" id="PTHR30386">
    <property type="entry name" value="MEMBRANE FUSION SUBUNIT OF EMRAB-TOLC MULTIDRUG EFFLUX PUMP"/>
    <property type="match status" value="1"/>
</dbReference>
<dbReference type="Gene3D" id="2.40.50.100">
    <property type="match status" value="1"/>
</dbReference>
<dbReference type="AlphaFoldDB" id="A0A328F9N5"/>
<evidence type="ECO:0000256" key="7">
    <source>
        <dbReference type="ARBA" id="ARBA00022989"/>
    </source>
</evidence>
<dbReference type="OrthoDB" id="9810980at2"/>
<dbReference type="Proteomes" id="UP000248798">
    <property type="component" value="Unassembled WGS sequence"/>
</dbReference>
<dbReference type="GO" id="GO:0005886">
    <property type="term" value="C:plasma membrane"/>
    <property type="evidence" value="ECO:0007669"/>
    <property type="project" value="UniProtKB-SubCell"/>
</dbReference>
<accession>A0A328F9N5</accession>
<dbReference type="InterPro" id="IPR050739">
    <property type="entry name" value="MFP"/>
</dbReference>
<dbReference type="PANTHER" id="PTHR30386:SF26">
    <property type="entry name" value="TRANSPORT PROTEIN COMB"/>
    <property type="match status" value="1"/>
</dbReference>
<evidence type="ECO:0000313" key="15">
    <source>
        <dbReference type="Proteomes" id="UP000248798"/>
    </source>
</evidence>
<evidence type="ECO:0000313" key="16">
    <source>
        <dbReference type="Proteomes" id="UP000293902"/>
    </source>
</evidence>
<evidence type="ECO:0000256" key="1">
    <source>
        <dbReference type="ARBA" id="ARBA00004377"/>
    </source>
</evidence>
<sequence>MSIDINSVKKIPPQRWPVGNNKKKYSRTDIEFMDSLSAAVLSDSPAKTNILLYAVALVVISLIIWANYAQLDERTQGIGRLIPSRQIQVIQNLEGGIIKEIKVVEGEAVKKGQVLVIIDNTGAGSSFEESRSVINELRARTIRFAAEADIRSFQAGVEKEEGLAPDLLEKEQRLYDSNVSRKQSEIEVLKQRIRQREIELSDTRMSITNLKTSKEMIAREMALTKPMFEKRLVSELEFIQLKQRVLDKKNEYESAVNEARSLASKIKESRNQLKEIQSRHKSEAQEELNKALAEISRLKKNQVAIKDRVMRTNVRSPVEGTVKQLLFNTVGGVVKPGMDIIEIVPNDDKLLVEAKIRPSDIAFLYPGLKAVVKLTAYDYAIYGGLDGKVVHISADTITDDRQEEFYLVRVMTERNYLGTEDNKKEMIAGMTAQVDIITGKKTIMQYLMKPILRAKSNALRER</sequence>
<reference evidence="13 16" key="2">
    <citation type="submission" date="2019-02" db="EMBL/GenBank/DDBJ databases">
        <title>Complete genome sequence of Desulfobacter hydrogenophilus AcRS1.</title>
        <authorList>
            <person name="Marietou A."/>
            <person name="Lund M.B."/>
            <person name="Marshall I.P.G."/>
            <person name="Schreiber L."/>
            <person name="Jorgensen B."/>
        </authorList>
    </citation>
    <scope>NUCLEOTIDE SEQUENCE [LARGE SCALE GENOMIC DNA]</scope>
    <source>
        <strain evidence="13 16">AcRS1</strain>
    </source>
</reference>
<evidence type="ECO:0000313" key="13">
    <source>
        <dbReference type="EMBL" id="QBH14866.1"/>
    </source>
</evidence>
<evidence type="ECO:0000259" key="12">
    <source>
        <dbReference type="Pfam" id="PF26002"/>
    </source>
</evidence>
<evidence type="ECO:0000256" key="4">
    <source>
        <dbReference type="ARBA" id="ARBA00022475"/>
    </source>
</evidence>
<evidence type="ECO:0000256" key="9">
    <source>
        <dbReference type="SAM" id="Coils"/>
    </source>
</evidence>
<feature type="transmembrane region" description="Helical" evidence="10">
    <location>
        <begin position="50"/>
        <end position="68"/>
    </location>
</feature>
<dbReference type="Pfam" id="PF25994">
    <property type="entry name" value="HH_AprE"/>
    <property type="match status" value="1"/>
</dbReference>
<keyword evidence="3" id="KW-0813">Transport</keyword>
<gene>
    <name evidence="14" type="ORF">DO021_14220</name>
    <name evidence="13" type="ORF">EYB58_19245</name>
</gene>
<evidence type="ECO:0000256" key="3">
    <source>
        <dbReference type="ARBA" id="ARBA00022448"/>
    </source>
</evidence>
<keyword evidence="7 10" id="KW-1133">Transmembrane helix</keyword>
<keyword evidence="5" id="KW-0997">Cell inner membrane</keyword>
<evidence type="ECO:0000256" key="6">
    <source>
        <dbReference type="ARBA" id="ARBA00022692"/>
    </source>
</evidence>
<dbReference type="Gene3D" id="2.40.30.170">
    <property type="match status" value="1"/>
</dbReference>
<dbReference type="GO" id="GO:0015031">
    <property type="term" value="P:protein transport"/>
    <property type="evidence" value="ECO:0007669"/>
    <property type="project" value="InterPro"/>
</dbReference>
<evidence type="ECO:0000256" key="2">
    <source>
        <dbReference type="ARBA" id="ARBA00009477"/>
    </source>
</evidence>
<evidence type="ECO:0000256" key="5">
    <source>
        <dbReference type="ARBA" id="ARBA00022519"/>
    </source>
</evidence>
<organism evidence="14 15">
    <name type="scientific">Desulfobacter hydrogenophilus</name>
    <dbReference type="NCBI Taxonomy" id="2291"/>
    <lineage>
        <taxon>Bacteria</taxon>
        <taxon>Pseudomonadati</taxon>
        <taxon>Thermodesulfobacteriota</taxon>
        <taxon>Desulfobacteria</taxon>
        <taxon>Desulfobacterales</taxon>
        <taxon>Desulfobacteraceae</taxon>
        <taxon>Desulfobacter</taxon>
    </lineage>
</organism>
<dbReference type="InterPro" id="IPR058781">
    <property type="entry name" value="HH_AprE-like"/>
</dbReference>
<name>A0A328F9N5_9BACT</name>
<keyword evidence="16" id="KW-1185">Reference proteome</keyword>
<dbReference type="Pfam" id="PF26002">
    <property type="entry name" value="Beta-barrel_AprE"/>
    <property type="match status" value="1"/>
</dbReference>
<dbReference type="EMBL" id="QLNI01000028">
    <property type="protein sequence ID" value="RAM01374.1"/>
    <property type="molecule type" value="Genomic_DNA"/>
</dbReference>
<keyword evidence="8 10" id="KW-0472">Membrane</keyword>
<comment type="subcellular location">
    <subcellularLocation>
        <location evidence="1">Cell inner membrane</location>
        <topology evidence="1">Single-pass membrane protein</topology>
    </subcellularLocation>
</comment>
<feature type="coiled-coil region" evidence="9">
    <location>
        <begin position="242"/>
        <end position="308"/>
    </location>
</feature>
<keyword evidence="9" id="KW-0175">Coiled coil</keyword>
<feature type="domain" description="AprE-like long alpha-helical hairpin" evidence="11">
    <location>
        <begin position="125"/>
        <end position="307"/>
    </location>
</feature>